<feature type="domain" description="C2" evidence="16">
    <location>
        <begin position="149"/>
        <end position="267"/>
    </location>
</feature>
<dbReference type="AlphaFoldDB" id="A0A8H5G962"/>
<dbReference type="EMBL" id="JAACJO010000003">
    <property type="protein sequence ID" value="KAF5360505.1"/>
    <property type="molecule type" value="Genomic_DNA"/>
</dbReference>
<feature type="compositionally biased region" description="Polar residues" evidence="15">
    <location>
        <begin position="383"/>
        <end position="393"/>
    </location>
</feature>
<dbReference type="PROSITE" id="PS00464">
    <property type="entry name" value="RIBOSOMAL_L22"/>
    <property type="match status" value="1"/>
</dbReference>
<accession>A0A8H5G962</accession>
<dbReference type="GO" id="GO:0006511">
    <property type="term" value="P:ubiquitin-dependent protein catabolic process"/>
    <property type="evidence" value="ECO:0007669"/>
    <property type="project" value="InterPro"/>
</dbReference>
<evidence type="ECO:0000313" key="20">
    <source>
        <dbReference type="Proteomes" id="UP000559027"/>
    </source>
</evidence>
<comment type="subcellular location">
    <subcellularLocation>
        <location evidence="2">Cytoplasm</location>
    </subcellularLocation>
</comment>
<sequence>MRMKLVKAYTYLSDVKDHQRVIPFRRFAGGVGRTGQAKEFKATQGRWPEKSIKFITRLLKNAESNADAKNIEVEDLIIKNIVVQQAPKTRRRTYRAHGRINPYQGHPCHVEVILAASDSEVEKATDKAVSPLSGLNRRQVAARRRIEAGPCAADRTLSRQAEDGQQQPHHSPVTGATGLAKRELLSLPDPFAIVVVDGEQACSTSILRRTLSPPWNESFEFKVRASSMIAIQVFDHKKYRKRDQGFLGVINIPASEAIALAHQNGLIVVAAVVTRDLTMSSNNLPVFGKLTFSFTLPHPMPSAAPPVADHTSYQNQSSYPSHQPQNSSTFLRPTSTPTAQHPQPHSPDTAFPQPSLSTPSLHPSTSHANLSAPNNRPPPSMDAQRNSSASTPVSGRMNDDENGNPLPPGWERRFDPQGRTYFVDHNTRSTTWHRPPIQGQNSPARPVSQPSAPPPGRAATVIANTTPSPAAATSPTQHPPGAYSDIPLPLGWEERRTPEGRPYFVDHHTRTTTWTDPRRAQQQPPVPIPRPQVNNNLGPLPSGWEMRLTSTGRVYFVDHNTRTTSWDDPRLPTNVDDNAPQYKRDYRRKVVYFRSQPKMRVLPGKCDLKVRRNNILEDSYGAVMAHTGEDLKKRLMVNFDNEDGLDYGGVSREWFFLLSHEIFNPSYGLFEYSTHDNYTLQINHASGINPDHLSYFKFIGRAVGLAIFHRRFLDAYFVPSLYKMILGKHVSMADLEAVDADLHRSLQWMLDNDITDVLEETFTQTEERFGELITVELKPGGEQMEVTEENKKEYVDLVVEYRISKRVKEQFGAFMEGLLELIPKDLITVFDERELELLIGGMSEIDMDDWTKFTDYRGYEKTDQVIEWFWQCIRSWPPERKARLLQFTTGTSRVPVNGFKDLQGSDGPRRFTIEKSGDPSGLPRSHTCFNRLDLPPYPDYESLESKLLFAIEETEGFGQE</sequence>
<dbReference type="InterPro" id="IPR035983">
    <property type="entry name" value="Hect_E3_ubiquitin_ligase"/>
</dbReference>
<keyword evidence="10 14" id="KW-0689">Ribosomal protein</keyword>
<evidence type="ECO:0000256" key="12">
    <source>
        <dbReference type="PIRSR" id="PIRSR001569-1"/>
    </source>
</evidence>
<feature type="compositionally biased region" description="Polar residues" evidence="15">
    <location>
        <begin position="311"/>
        <end position="343"/>
    </location>
</feature>
<evidence type="ECO:0000256" key="1">
    <source>
        <dbReference type="ARBA" id="ARBA00000885"/>
    </source>
</evidence>
<dbReference type="GO" id="GO:0006412">
    <property type="term" value="P:translation"/>
    <property type="evidence" value="ECO:0007669"/>
    <property type="project" value="InterPro"/>
</dbReference>
<evidence type="ECO:0000256" key="11">
    <source>
        <dbReference type="ARBA" id="ARBA00023274"/>
    </source>
</evidence>
<comment type="caution">
    <text evidence="19">The sequence shown here is derived from an EMBL/GenBank/DDBJ whole genome shotgun (WGS) entry which is preliminary data.</text>
</comment>
<evidence type="ECO:0000256" key="4">
    <source>
        <dbReference type="ARBA" id="ARBA00009451"/>
    </source>
</evidence>
<dbReference type="GO" id="GO:0005737">
    <property type="term" value="C:cytoplasm"/>
    <property type="evidence" value="ECO:0007669"/>
    <property type="project" value="UniProtKB-SubCell"/>
</dbReference>
<dbReference type="FunFam" id="3.90.1750.10:FF:000079">
    <property type="entry name" value="E3 ubiquitin-protein ligase"/>
    <property type="match status" value="1"/>
</dbReference>
<dbReference type="SMART" id="SM00456">
    <property type="entry name" value="WW"/>
    <property type="match status" value="3"/>
</dbReference>
<comment type="similarity">
    <text evidence="4 14">Belongs to the universal ribosomal protein uL22 family.</text>
</comment>
<feature type="domain" description="WW" evidence="17">
    <location>
        <begin position="486"/>
        <end position="519"/>
    </location>
</feature>
<dbReference type="OrthoDB" id="8068875at2759"/>
<dbReference type="Gene3D" id="2.20.70.10">
    <property type="match status" value="2"/>
</dbReference>
<dbReference type="PROSITE" id="PS50020">
    <property type="entry name" value="WW_DOMAIN_2"/>
    <property type="match status" value="3"/>
</dbReference>
<comment type="catalytic activity">
    <reaction evidence="1">
        <text>S-ubiquitinyl-[E2 ubiquitin-conjugating enzyme]-L-cysteine + [acceptor protein]-L-lysine = [E2 ubiquitin-conjugating enzyme]-L-cysteine + N(6)-ubiquitinyl-[acceptor protein]-L-lysine.</text>
        <dbReference type="EC" id="2.3.2.26"/>
    </reaction>
</comment>
<reference evidence="19 20" key="1">
    <citation type="journal article" date="2020" name="ISME J.">
        <title>Uncovering the hidden diversity of litter-decomposition mechanisms in mushroom-forming fungi.</title>
        <authorList>
            <person name="Floudas D."/>
            <person name="Bentzer J."/>
            <person name="Ahren D."/>
            <person name="Johansson T."/>
            <person name="Persson P."/>
            <person name="Tunlid A."/>
        </authorList>
    </citation>
    <scope>NUCLEOTIDE SEQUENCE [LARGE SCALE GENOMIC DNA]</scope>
    <source>
        <strain evidence="19 20">CBS 146.42</strain>
    </source>
</reference>
<dbReference type="InterPro" id="IPR050409">
    <property type="entry name" value="E3_ubiq-protein_ligase"/>
</dbReference>
<evidence type="ECO:0000256" key="7">
    <source>
        <dbReference type="ARBA" id="ARBA00022679"/>
    </source>
</evidence>
<keyword evidence="8" id="KW-0677">Repeat</keyword>
<keyword evidence="11 14" id="KW-0687">Ribonucleoprotein</keyword>
<evidence type="ECO:0000259" key="16">
    <source>
        <dbReference type="PROSITE" id="PS50004"/>
    </source>
</evidence>
<dbReference type="InterPro" id="IPR005721">
    <property type="entry name" value="Ribosomal_uL22_euk/arc"/>
</dbReference>
<evidence type="ECO:0000256" key="13">
    <source>
        <dbReference type="PROSITE-ProRule" id="PRU00104"/>
    </source>
</evidence>
<dbReference type="InterPro" id="IPR035892">
    <property type="entry name" value="C2_domain_sf"/>
</dbReference>
<proteinExistence type="inferred from homology"/>
<evidence type="ECO:0000256" key="15">
    <source>
        <dbReference type="SAM" id="MobiDB-lite"/>
    </source>
</evidence>
<gene>
    <name evidence="19" type="ORF">D9756_004694</name>
</gene>
<feature type="compositionally biased region" description="Low complexity" evidence="15">
    <location>
        <begin position="354"/>
        <end position="367"/>
    </location>
</feature>
<dbReference type="SMART" id="SM00119">
    <property type="entry name" value="HECTc"/>
    <property type="match status" value="1"/>
</dbReference>
<dbReference type="FunFam" id="3.30.2160.10:FF:000001">
    <property type="entry name" value="E3 ubiquitin-protein ligase NEDD4-like"/>
    <property type="match status" value="1"/>
</dbReference>
<dbReference type="Pfam" id="PF00168">
    <property type="entry name" value="C2"/>
    <property type="match status" value="1"/>
</dbReference>
<dbReference type="CDD" id="cd00336">
    <property type="entry name" value="Ribosomal_L22"/>
    <property type="match status" value="1"/>
</dbReference>
<evidence type="ECO:0000256" key="10">
    <source>
        <dbReference type="ARBA" id="ARBA00022980"/>
    </source>
</evidence>
<dbReference type="PROSITE" id="PS50237">
    <property type="entry name" value="HECT"/>
    <property type="match status" value="1"/>
</dbReference>
<dbReference type="Gene3D" id="3.90.470.10">
    <property type="entry name" value="Ribosomal protein L22/L17"/>
    <property type="match status" value="1"/>
</dbReference>
<dbReference type="PROSITE" id="PS50004">
    <property type="entry name" value="C2"/>
    <property type="match status" value="1"/>
</dbReference>
<dbReference type="Gene3D" id="3.30.2160.10">
    <property type="entry name" value="Hect, E3 ligase catalytic domain"/>
    <property type="match status" value="1"/>
</dbReference>
<dbReference type="SMART" id="SM00239">
    <property type="entry name" value="C2"/>
    <property type="match status" value="1"/>
</dbReference>
<evidence type="ECO:0000256" key="5">
    <source>
        <dbReference type="ARBA" id="ARBA00012485"/>
    </source>
</evidence>
<dbReference type="NCBIfam" id="TIGR01038">
    <property type="entry name" value="uL22_arch_euk"/>
    <property type="match status" value="1"/>
</dbReference>
<dbReference type="InterPro" id="IPR036394">
    <property type="entry name" value="Ribosomal_uL22_sf"/>
</dbReference>
<dbReference type="SUPFAM" id="SSF56204">
    <property type="entry name" value="Hect, E3 ligase catalytic domain"/>
    <property type="match status" value="1"/>
</dbReference>
<dbReference type="FunFam" id="3.30.2410.10:FF:000001">
    <property type="entry name" value="E3 ubiquitin-protein ligase NEDD4-like"/>
    <property type="match status" value="1"/>
</dbReference>
<feature type="region of interest" description="Disordered" evidence="15">
    <location>
        <begin position="303"/>
        <end position="462"/>
    </location>
</feature>
<dbReference type="InterPro" id="IPR036020">
    <property type="entry name" value="WW_dom_sf"/>
</dbReference>
<dbReference type="InterPro" id="IPR001063">
    <property type="entry name" value="Ribosomal_uL22"/>
</dbReference>
<evidence type="ECO:0000256" key="14">
    <source>
        <dbReference type="RuleBase" id="RU004005"/>
    </source>
</evidence>
<evidence type="ECO:0000259" key="17">
    <source>
        <dbReference type="PROSITE" id="PS50020"/>
    </source>
</evidence>
<dbReference type="CDD" id="cd00078">
    <property type="entry name" value="HECTc"/>
    <property type="match status" value="1"/>
</dbReference>
<dbReference type="EC" id="2.3.2.26" evidence="5"/>
<dbReference type="GO" id="GO:0003735">
    <property type="term" value="F:structural constituent of ribosome"/>
    <property type="evidence" value="ECO:0007669"/>
    <property type="project" value="InterPro"/>
</dbReference>
<dbReference type="PROSITE" id="PS01159">
    <property type="entry name" value="WW_DOMAIN_1"/>
    <property type="match status" value="3"/>
</dbReference>
<feature type="region of interest" description="Disordered" evidence="15">
    <location>
        <begin position="515"/>
        <end position="535"/>
    </location>
</feature>
<keyword evidence="20" id="KW-1185">Reference proteome</keyword>
<dbReference type="Pfam" id="PF00237">
    <property type="entry name" value="Ribosomal_L22"/>
    <property type="match status" value="1"/>
</dbReference>
<dbReference type="Proteomes" id="UP000559027">
    <property type="component" value="Unassembled WGS sequence"/>
</dbReference>
<evidence type="ECO:0000313" key="19">
    <source>
        <dbReference type="EMBL" id="KAF5360505.1"/>
    </source>
</evidence>
<feature type="domain" description="WW" evidence="17">
    <location>
        <begin position="538"/>
        <end position="571"/>
    </location>
</feature>
<dbReference type="Gene3D" id="3.30.2410.10">
    <property type="entry name" value="Hect, E3 ligase catalytic domain"/>
    <property type="match status" value="1"/>
</dbReference>
<feature type="compositionally biased region" description="Polar residues" evidence="15">
    <location>
        <begin position="428"/>
        <end position="443"/>
    </location>
</feature>
<dbReference type="Gene3D" id="2.60.40.150">
    <property type="entry name" value="C2 domain"/>
    <property type="match status" value="1"/>
</dbReference>
<dbReference type="InterPro" id="IPR024928">
    <property type="entry name" value="E3_ub_ligase_SMURF1"/>
</dbReference>
<dbReference type="GO" id="GO:0061630">
    <property type="term" value="F:ubiquitin protein ligase activity"/>
    <property type="evidence" value="ECO:0007669"/>
    <property type="project" value="UniProtKB-EC"/>
</dbReference>
<keyword evidence="6" id="KW-0963">Cytoplasm</keyword>
<keyword evidence="7" id="KW-0808">Transferase</keyword>
<protein>
    <recommendedName>
        <fullName evidence="5">HECT-type E3 ubiquitin transferase</fullName>
        <ecNumber evidence="5">2.3.2.26</ecNumber>
    </recommendedName>
</protein>
<dbReference type="PIRSF" id="PIRSF001569">
    <property type="entry name" value="E3_ub_ligase_SMURF1"/>
    <property type="match status" value="1"/>
</dbReference>
<evidence type="ECO:0000256" key="3">
    <source>
        <dbReference type="ARBA" id="ARBA00004906"/>
    </source>
</evidence>
<dbReference type="InterPro" id="IPR018260">
    <property type="entry name" value="Ribosomal_uL22_CS"/>
</dbReference>
<dbReference type="UniPathway" id="UPA00143"/>
<dbReference type="PANTHER" id="PTHR11254">
    <property type="entry name" value="HECT DOMAIN UBIQUITIN-PROTEIN LIGASE"/>
    <property type="match status" value="1"/>
</dbReference>
<dbReference type="InterPro" id="IPR000569">
    <property type="entry name" value="HECT_dom"/>
</dbReference>
<feature type="domain" description="WW" evidence="17">
    <location>
        <begin position="404"/>
        <end position="437"/>
    </location>
</feature>
<evidence type="ECO:0000256" key="8">
    <source>
        <dbReference type="ARBA" id="ARBA00022737"/>
    </source>
</evidence>
<dbReference type="GO" id="GO:0015934">
    <property type="term" value="C:large ribosomal subunit"/>
    <property type="evidence" value="ECO:0007669"/>
    <property type="project" value="InterPro"/>
</dbReference>
<evidence type="ECO:0000259" key="18">
    <source>
        <dbReference type="PROSITE" id="PS50237"/>
    </source>
</evidence>
<dbReference type="SUPFAM" id="SSF54843">
    <property type="entry name" value="Ribosomal protein L22"/>
    <property type="match status" value="1"/>
</dbReference>
<dbReference type="FunFam" id="2.20.70.10:FF:000017">
    <property type="entry name" value="E3 ubiquitin-protein ligase"/>
    <property type="match status" value="1"/>
</dbReference>
<dbReference type="Gene3D" id="3.90.1750.10">
    <property type="entry name" value="Hect, E3 ligase catalytic domains"/>
    <property type="match status" value="1"/>
</dbReference>
<evidence type="ECO:0000256" key="6">
    <source>
        <dbReference type="ARBA" id="ARBA00022490"/>
    </source>
</evidence>
<feature type="domain" description="HECT" evidence="18">
    <location>
        <begin position="627"/>
        <end position="960"/>
    </location>
</feature>
<evidence type="ECO:0000256" key="9">
    <source>
        <dbReference type="ARBA" id="ARBA00022786"/>
    </source>
</evidence>
<comment type="pathway">
    <text evidence="3">Protein modification; protein ubiquitination.</text>
</comment>
<evidence type="ECO:0000256" key="2">
    <source>
        <dbReference type="ARBA" id="ARBA00004496"/>
    </source>
</evidence>
<dbReference type="Pfam" id="PF00397">
    <property type="entry name" value="WW"/>
    <property type="match status" value="3"/>
</dbReference>
<feature type="active site" description="Glycyl thioester intermediate" evidence="12 13">
    <location>
        <position position="928"/>
    </location>
</feature>
<dbReference type="CDD" id="cd00201">
    <property type="entry name" value="WW"/>
    <property type="match status" value="3"/>
</dbReference>
<dbReference type="SUPFAM" id="SSF49562">
    <property type="entry name" value="C2 domain (Calcium/lipid-binding domain, CaLB)"/>
    <property type="match status" value="1"/>
</dbReference>
<dbReference type="InterPro" id="IPR001202">
    <property type="entry name" value="WW_dom"/>
</dbReference>
<dbReference type="GO" id="GO:0016567">
    <property type="term" value="P:protein ubiquitination"/>
    <property type="evidence" value="ECO:0007669"/>
    <property type="project" value="UniProtKB-UniPathway"/>
</dbReference>
<keyword evidence="9 13" id="KW-0833">Ubl conjugation pathway</keyword>
<dbReference type="InterPro" id="IPR000008">
    <property type="entry name" value="C2_dom"/>
</dbReference>
<dbReference type="SUPFAM" id="SSF51045">
    <property type="entry name" value="WW domain"/>
    <property type="match status" value="3"/>
</dbReference>
<name>A0A8H5G962_9AGAR</name>
<dbReference type="Pfam" id="PF00632">
    <property type="entry name" value="HECT"/>
    <property type="match status" value="1"/>
</dbReference>
<dbReference type="PANTHER" id="PTHR11254:SF440">
    <property type="entry name" value="E3 UBIQUITIN-PROTEIN LIGASE NEDD-4"/>
    <property type="match status" value="1"/>
</dbReference>
<organism evidence="19 20">
    <name type="scientific">Leucocoprinus leucothites</name>
    <dbReference type="NCBI Taxonomy" id="201217"/>
    <lineage>
        <taxon>Eukaryota</taxon>
        <taxon>Fungi</taxon>
        <taxon>Dikarya</taxon>
        <taxon>Basidiomycota</taxon>
        <taxon>Agaricomycotina</taxon>
        <taxon>Agaricomycetes</taxon>
        <taxon>Agaricomycetidae</taxon>
        <taxon>Agaricales</taxon>
        <taxon>Agaricineae</taxon>
        <taxon>Agaricaceae</taxon>
        <taxon>Leucocoprinus</taxon>
    </lineage>
</organism>